<dbReference type="Proteomes" id="UP000049222">
    <property type="component" value="Unassembled WGS sequence"/>
</dbReference>
<dbReference type="InterPro" id="IPR015421">
    <property type="entry name" value="PyrdxlP-dep_Trfase_major"/>
</dbReference>
<dbReference type="GO" id="GO:0030170">
    <property type="term" value="F:pyridoxal phosphate binding"/>
    <property type="evidence" value="ECO:0007669"/>
    <property type="project" value="InterPro"/>
</dbReference>
<proteinExistence type="inferred from homology"/>
<dbReference type="AlphaFoldDB" id="A0A0M6YJN5"/>
<dbReference type="PANTHER" id="PTHR42885:SF1">
    <property type="entry name" value="THREONINE-PHOSPHATE DECARBOXYLASE"/>
    <property type="match status" value="1"/>
</dbReference>
<dbReference type="STRING" id="420998.JDO7802_01892"/>
<evidence type="ECO:0000256" key="2">
    <source>
        <dbReference type="ARBA" id="ARBA00022898"/>
    </source>
</evidence>
<name>A0A0M6YJN5_9RHOB</name>
<dbReference type="InterPro" id="IPR015422">
    <property type="entry name" value="PyrdxlP-dep_Trfase_small"/>
</dbReference>
<dbReference type="RefSeq" id="WP_055084963.1">
    <property type="nucleotide sequence ID" value="NZ_CXSU01000012.1"/>
</dbReference>
<dbReference type="EMBL" id="CXSU01000012">
    <property type="protein sequence ID" value="CTQ49875.1"/>
    <property type="molecule type" value="Genomic_DNA"/>
</dbReference>
<dbReference type="SUPFAM" id="SSF53383">
    <property type="entry name" value="PLP-dependent transferases"/>
    <property type="match status" value="1"/>
</dbReference>
<comment type="cofactor">
    <cofactor evidence="1 3">
        <name>pyridoxal 5'-phosphate</name>
        <dbReference type="ChEBI" id="CHEBI:597326"/>
    </cofactor>
</comment>
<keyword evidence="6" id="KW-1185">Reference proteome</keyword>
<keyword evidence="3" id="KW-0808">Transferase</keyword>
<keyword evidence="2" id="KW-0663">Pyridoxal phosphate</keyword>
<accession>A0A0M6YJN5</accession>
<evidence type="ECO:0000256" key="1">
    <source>
        <dbReference type="ARBA" id="ARBA00001933"/>
    </source>
</evidence>
<dbReference type="Pfam" id="PF00155">
    <property type="entry name" value="Aminotran_1_2"/>
    <property type="match status" value="1"/>
</dbReference>
<dbReference type="Gene3D" id="3.40.640.10">
    <property type="entry name" value="Type I PLP-dependent aspartate aminotransferase-like (Major domain)"/>
    <property type="match status" value="1"/>
</dbReference>
<dbReference type="PANTHER" id="PTHR42885">
    <property type="entry name" value="HISTIDINOL-PHOSPHATE AMINOTRANSFERASE-RELATED"/>
    <property type="match status" value="1"/>
</dbReference>
<keyword evidence="3" id="KW-0032">Aminotransferase</keyword>
<dbReference type="EC" id="2.6.1.-" evidence="3"/>
<dbReference type="InterPro" id="IPR004839">
    <property type="entry name" value="Aminotransferase_I/II_large"/>
</dbReference>
<keyword evidence="5" id="KW-0456">Lyase</keyword>
<evidence type="ECO:0000313" key="5">
    <source>
        <dbReference type="EMBL" id="CTQ49875.1"/>
    </source>
</evidence>
<dbReference type="GO" id="GO:0008483">
    <property type="term" value="F:transaminase activity"/>
    <property type="evidence" value="ECO:0007669"/>
    <property type="project" value="UniProtKB-KW"/>
</dbReference>
<comment type="similarity">
    <text evidence="3">Belongs to the class-I pyridoxal-phosphate-dependent aminotransferase family.</text>
</comment>
<dbReference type="Gene3D" id="3.90.1150.10">
    <property type="entry name" value="Aspartate Aminotransferase, domain 1"/>
    <property type="match status" value="1"/>
</dbReference>
<evidence type="ECO:0000259" key="4">
    <source>
        <dbReference type="Pfam" id="PF00155"/>
    </source>
</evidence>
<reference evidence="5 6" key="1">
    <citation type="submission" date="2015-07" db="EMBL/GenBank/DDBJ databases">
        <authorList>
            <person name="Noorani M."/>
        </authorList>
    </citation>
    <scope>NUCLEOTIDE SEQUENCE [LARGE SCALE GENOMIC DNA]</scope>
    <source>
        <strain evidence="5 6">CECT 7802</strain>
    </source>
</reference>
<dbReference type="OrthoDB" id="9799304at2"/>
<evidence type="ECO:0000256" key="3">
    <source>
        <dbReference type="RuleBase" id="RU000481"/>
    </source>
</evidence>
<protein>
    <recommendedName>
        <fullName evidence="3">Aminotransferase</fullName>
        <ecNumber evidence="3">2.6.1.-</ecNumber>
    </recommendedName>
</protein>
<evidence type="ECO:0000313" key="6">
    <source>
        <dbReference type="Proteomes" id="UP000049222"/>
    </source>
</evidence>
<dbReference type="PROSITE" id="PS00105">
    <property type="entry name" value="AA_TRANSFER_CLASS_1"/>
    <property type="match status" value="1"/>
</dbReference>
<organism evidence="5 6">
    <name type="scientific">Jannaschia donghaensis</name>
    <dbReference type="NCBI Taxonomy" id="420998"/>
    <lineage>
        <taxon>Bacteria</taxon>
        <taxon>Pseudomonadati</taxon>
        <taxon>Pseudomonadota</taxon>
        <taxon>Alphaproteobacteria</taxon>
        <taxon>Rhodobacterales</taxon>
        <taxon>Roseobacteraceae</taxon>
        <taxon>Jannaschia</taxon>
    </lineage>
</organism>
<dbReference type="InterPro" id="IPR015424">
    <property type="entry name" value="PyrdxlP-dep_Trfase"/>
</dbReference>
<dbReference type="InterPro" id="IPR004838">
    <property type="entry name" value="NHTrfase_class1_PyrdxlP-BS"/>
</dbReference>
<gene>
    <name evidence="5" type="primary">cobD</name>
    <name evidence="5" type="ORF">JDO7802_01892</name>
</gene>
<feature type="domain" description="Aminotransferase class I/classII large" evidence="4">
    <location>
        <begin position="162"/>
        <end position="298"/>
    </location>
</feature>
<dbReference type="GO" id="GO:0016829">
    <property type="term" value="F:lyase activity"/>
    <property type="evidence" value="ECO:0007669"/>
    <property type="project" value="UniProtKB-KW"/>
</dbReference>
<sequence length="311" mass="33388">MPDRDHGGGLDAARARWGGPPEDWLDLSTGINPVAYPLPEIPLSDWTALPDTGAMDRLLGAARTFWDVPDGAALLAAPGTSALIARVPVLAPHGPVRIAGPTYNEHAAAFSQAGFQVVTNGPAATQVVVHPNNPDGRDGHSHFDETQFNVIDESFFDVGGYRPFTDRATSPGTIVLRGIGKFWGLAGLRLGFAIGHPDMIAPLRDAIGPWPVSGPALRIGAAALSDPGWADAARTRLAADAKRLDALMAPHGHVVGGTTLFRLYDVDDAATFQDRLARARIWSRIFPYSTRWLRLGLPHPDRWTQLEEALT</sequence>